<dbReference type="AlphaFoldDB" id="G4YQ34"/>
<organism evidence="1 2">
    <name type="scientific">Phytophthora sojae (strain P6497)</name>
    <name type="common">Soybean stem and root rot agent</name>
    <name type="synonym">Phytophthora megasperma f. sp. glycines</name>
    <dbReference type="NCBI Taxonomy" id="1094619"/>
    <lineage>
        <taxon>Eukaryota</taxon>
        <taxon>Sar</taxon>
        <taxon>Stramenopiles</taxon>
        <taxon>Oomycota</taxon>
        <taxon>Peronosporomycetes</taxon>
        <taxon>Peronosporales</taxon>
        <taxon>Peronosporaceae</taxon>
        <taxon>Phytophthora</taxon>
    </lineage>
</organism>
<name>G4YQ34_PHYSP</name>
<dbReference type="RefSeq" id="XP_009516624.1">
    <property type="nucleotide sequence ID" value="XM_009518329.1"/>
</dbReference>
<evidence type="ECO:0000313" key="1">
    <source>
        <dbReference type="EMBL" id="EGZ29349.1"/>
    </source>
</evidence>
<dbReference type="KEGG" id="psoj:PHYSODRAFT_379509"/>
<feature type="non-terminal residue" evidence="1">
    <location>
        <position position="81"/>
    </location>
</feature>
<dbReference type="Proteomes" id="UP000002640">
    <property type="component" value="Unassembled WGS sequence"/>
</dbReference>
<dbReference type="EMBL" id="JH159151">
    <property type="protein sequence ID" value="EGZ29349.1"/>
    <property type="molecule type" value="Genomic_DNA"/>
</dbReference>
<sequence>KVSALQRKVSGLAEDMVALKIPGVGVFSTVTLKIMKRWHRAMKVVKNIEKTLEWIPTIDFTLHLPPHFAIVQNVELEANLK</sequence>
<evidence type="ECO:0000313" key="2">
    <source>
        <dbReference type="Proteomes" id="UP000002640"/>
    </source>
</evidence>
<dbReference type="GeneID" id="20650674"/>
<gene>
    <name evidence="1" type="ORF">PHYSODRAFT_379509</name>
</gene>
<protein>
    <submittedName>
        <fullName evidence="1">Uncharacterized protein</fullName>
    </submittedName>
</protein>
<reference evidence="1 2" key="1">
    <citation type="journal article" date="2006" name="Science">
        <title>Phytophthora genome sequences uncover evolutionary origins and mechanisms of pathogenesis.</title>
        <authorList>
            <person name="Tyler B.M."/>
            <person name="Tripathy S."/>
            <person name="Zhang X."/>
            <person name="Dehal P."/>
            <person name="Jiang R.H."/>
            <person name="Aerts A."/>
            <person name="Arredondo F.D."/>
            <person name="Baxter L."/>
            <person name="Bensasson D."/>
            <person name="Beynon J.L."/>
            <person name="Chapman J."/>
            <person name="Damasceno C.M."/>
            <person name="Dorrance A.E."/>
            <person name="Dou D."/>
            <person name="Dickerman A.W."/>
            <person name="Dubchak I.L."/>
            <person name="Garbelotto M."/>
            <person name="Gijzen M."/>
            <person name="Gordon S.G."/>
            <person name="Govers F."/>
            <person name="Grunwald N.J."/>
            <person name="Huang W."/>
            <person name="Ivors K.L."/>
            <person name="Jones R.W."/>
            <person name="Kamoun S."/>
            <person name="Krampis K."/>
            <person name="Lamour K.H."/>
            <person name="Lee M.K."/>
            <person name="McDonald W.H."/>
            <person name="Medina M."/>
            <person name="Meijer H.J."/>
            <person name="Nordberg E.K."/>
            <person name="Maclean D.J."/>
            <person name="Ospina-Giraldo M.D."/>
            <person name="Morris P.F."/>
            <person name="Phuntumart V."/>
            <person name="Putnam N.H."/>
            <person name="Rash S."/>
            <person name="Rose J.K."/>
            <person name="Sakihama Y."/>
            <person name="Salamov A.A."/>
            <person name="Savidor A."/>
            <person name="Scheuring C.F."/>
            <person name="Smith B.M."/>
            <person name="Sobral B.W."/>
            <person name="Terry A."/>
            <person name="Torto-Alalibo T.A."/>
            <person name="Win J."/>
            <person name="Xu Z."/>
            <person name="Zhang H."/>
            <person name="Grigoriev I.V."/>
            <person name="Rokhsar D.S."/>
            <person name="Boore J.L."/>
        </authorList>
    </citation>
    <scope>NUCLEOTIDE SEQUENCE [LARGE SCALE GENOMIC DNA]</scope>
    <source>
        <strain evidence="1 2">P6497</strain>
    </source>
</reference>
<feature type="non-terminal residue" evidence="1">
    <location>
        <position position="1"/>
    </location>
</feature>
<accession>G4YQ34</accession>
<dbReference type="OMA" id="KRWHRAM"/>
<proteinExistence type="predicted"/>
<keyword evidence="2" id="KW-1185">Reference proteome</keyword>
<dbReference type="InParanoid" id="G4YQ34"/>